<dbReference type="PROSITE" id="PS50192">
    <property type="entry name" value="T_SNARE"/>
    <property type="match status" value="1"/>
</dbReference>
<dbReference type="InterPro" id="IPR000727">
    <property type="entry name" value="T_SNARE_dom"/>
</dbReference>
<keyword evidence="4 8" id="KW-1133">Transmembrane helix</keyword>
<comment type="subcellular location">
    <subcellularLocation>
        <location evidence="1">Membrane</location>
        <topology evidence="1">Single-pass type IV membrane protein</topology>
    </subcellularLocation>
</comment>
<dbReference type="SUPFAM" id="SSF58038">
    <property type="entry name" value="SNARE fusion complex"/>
    <property type="match status" value="1"/>
</dbReference>
<dbReference type="SMART" id="SM00397">
    <property type="entry name" value="t_SNARE"/>
    <property type="match status" value="1"/>
</dbReference>
<keyword evidence="5" id="KW-0175">Coiled coil</keyword>
<evidence type="ECO:0000256" key="2">
    <source>
        <dbReference type="ARBA" id="ARBA00022448"/>
    </source>
</evidence>
<keyword evidence="6 8" id="KW-0472">Membrane</keyword>
<evidence type="ECO:0000256" key="6">
    <source>
        <dbReference type="ARBA" id="ARBA00023136"/>
    </source>
</evidence>
<sequence>MTDRGLEFKSACRLARKKLGAPAAADEPRAGAPALHQSLAARQSSAIAAKLSEIDGRLANLRAAAERKHDGGANAFERAMAAVERDCAWADKGIAAILAAADGKRGQRRDHERVIAATLRSTRPSSPRPTSRARPRGRPRRAARAAAAGARAPRAAAARAPGAFAPSSSFAPSGLRARRPGAAAGAAAETQSRLQLQQEQQRQQMMLEQTSRRRLDTAHNIEKEIGKLGEVFSRFSSLVAQQAEVVERLDDDVEGALGEVEMGHAELLKAQEVLRGNRALFLKVFAVLIALIVLFVLF</sequence>
<evidence type="ECO:0000256" key="4">
    <source>
        <dbReference type="ARBA" id="ARBA00022989"/>
    </source>
</evidence>
<keyword evidence="3 8" id="KW-0812">Transmembrane</keyword>
<dbReference type="Gene3D" id="1.20.5.110">
    <property type="match status" value="1"/>
</dbReference>
<evidence type="ECO:0000256" key="3">
    <source>
        <dbReference type="ARBA" id="ARBA00022692"/>
    </source>
</evidence>
<evidence type="ECO:0000256" key="8">
    <source>
        <dbReference type="SAM" id="Phobius"/>
    </source>
</evidence>
<comment type="caution">
    <text evidence="10">The sequence shown here is derived from an EMBL/GenBank/DDBJ whole genome shotgun (WGS) entry which is preliminary data.</text>
</comment>
<feature type="transmembrane region" description="Helical" evidence="8">
    <location>
        <begin position="279"/>
        <end position="297"/>
    </location>
</feature>
<gene>
    <name evidence="10" type="primary">STX5</name>
    <name evidence="10" type="ORF">SO694_00023341</name>
</gene>
<keyword evidence="2" id="KW-0813">Transport</keyword>
<evidence type="ECO:0000256" key="7">
    <source>
        <dbReference type="SAM" id="MobiDB-lite"/>
    </source>
</evidence>
<dbReference type="Proteomes" id="UP001363151">
    <property type="component" value="Unassembled WGS sequence"/>
</dbReference>
<feature type="region of interest" description="Disordered" evidence="7">
    <location>
        <begin position="116"/>
        <end position="189"/>
    </location>
</feature>
<accession>A0ABR1FTL7</accession>
<evidence type="ECO:0000259" key="9">
    <source>
        <dbReference type="PROSITE" id="PS50192"/>
    </source>
</evidence>
<dbReference type="EMBL" id="JBBJCI010000230">
    <property type="protein sequence ID" value="KAK7238402.1"/>
    <property type="molecule type" value="Genomic_DNA"/>
</dbReference>
<feature type="compositionally biased region" description="Basic residues" evidence="7">
    <location>
        <begin position="131"/>
        <end position="143"/>
    </location>
</feature>
<dbReference type="PANTHER" id="PTHR19957:SF3">
    <property type="entry name" value="SYNTAXIN-5"/>
    <property type="match status" value="1"/>
</dbReference>
<organism evidence="10 11">
    <name type="scientific">Aureococcus anophagefferens</name>
    <name type="common">Harmful bloom alga</name>
    <dbReference type="NCBI Taxonomy" id="44056"/>
    <lineage>
        <taxon>Eukaryota</taxon>
        <taxon>Sar</taxon>
        <taxon>Stramenopiles</taxon>
        <taxon>Ochrophyta</taxon>
        <taxon>Pelagophyceae</taxon>
        <taxon>Pelagomonadales</taxon>
        <taxon>Pelagomonadaceae</taxon>
        <taxon>Aureococcus</taxon>
    </lineage>
</organism>
<feature type="compositionally biased region" description="Low complexity" evidence="7">
    <location>
        <begin position="144"/>
        <end position="189"/>
    </location>
</feature>
<dbReference type="Pfam" id="PF05739">
    <property type="entry name" value="SNARE"/>
    <property type="match status" value="1"/>
</dbReference>
<evidence type="ECO:0000313" key="11">
    <source>
        <dbReference type="Proteomes" id="UP001363151"/>
    </source>
</evidence>
<proteinExistence type="predicted"/>
<dbReference type="InterPro" id="IPR045242">
    <property type="entry name" value="Syntaxin"/>
</dbReference>
<keyword evidence="11" id="KW-1185">Reference proteome</keyword>
<protein>
    <submittedName>
        <fullName evidence="10">Vesicle docking protein</fullName>
    </submittedName>
</protein>
<evidence type="ECO:0000313" key="10">
    <source>
        <dbReference type="EMBL" id="KAK7238402.1"/>
    </source>
</evidence>
<feature type="domain" description="T-SNARE coiled-coil homology" evidence="9">
    <location>
        <begin position="208"/>
        <end position="270"/>
    </location>
</feature>
<reference evidence="10 11" key="1">
    <citation type="submission" date="2024-03" db="EMBL/GenBank/DDBJ databases">
        <title>Aureococcus anophagefferens CCMP1851 and Kratosvirus quantuckense: Draft genome of a second virus-susceptible host strain in the model system.</title>
        <authorList>
            <person name="Chase E."/>
            <person name="Truchon A.R."/>
            <person name="Schepens W."/>
            <person name="Wilhelm S.W."/>
        </authorList>
    </citation>
    <scope>NUCLEOTIDE SEQUENCE [LARGE SCALE GENOMIC DNA]</scope>
    <source>
        <strain evidence="10 11">CCMP1851</strain>
    </source>
</reference>
<evidence type="ECO:0000256" key="5">
    <source>
        <dbReference type="ARBA" id="ARBA00023054"/>
    </source>
</evidence>
<name>A0ABR1FTL7_AURAN</name>
<dbReference type="CDD" id="cd15844">
    <property type="entry name" value="SNARE_syntaxin5"/>
    <property type="match status" value="1"/>
</dbReference>
<feature type="compositionally biased region" description="Low complexity" evidence="7">
    <location>
        <begin position="120"/>
        <end position="130"/>
    </location>
</feature>
<evidence type="ECO:0000256" key="1">
    <source>
        <dbReference type="ARBA" id="ARBA00004211"/>
    </source>
</evidence>
<dbReference type="PANTHER" id="PTHR19957">
    <property type="entry name" value="SYNTAXIN"/>
    <property type="match status" value="1"/>
</dbReference>